<sequence length="225" mass="24667">MAEKTDKPEKTKKEHKAEAPATEAAPAAAPKKGGKKDKAAKPAEGAAPEHGKKQPKGKKAEEKPKDEIKYLVRIQNTDLDGTSKVLYALTGIKGIGIRVSKMLARKAEVDPNAIMGYLPPEQVDRLRNALENIDTNMPVWMLNRRNDTYTGENRHLTGTDLILSNKEDINLMKKIRSYKGIRHERGQKVRGQRTRSTGRTGATVGVVRKKEAPGAGAAEGGKEKK</sequence>
<dbReference type="Proteomes" id="UP000001882">
    <property type="component" value="Chromosome"/>
</dbReference>
<reference evidence="9" key="3">
    <citation type="journal article" date="2011" name="PLoS ONE">
        <title>Genome sequence of a mesophilic hydrogenotrophic methanogen Methanocella paludicola, the first cultivated representative of the order Methanocellales.</title>
        <authorList>
            <person name="Sakai S."/>
            <person name="Takaki Y."/>
            <person name="Shimamura S."/>
            <person name="Sekine M."/>
            <person name="Tajima T."/>
            <person name="Kosugi H."/>
            <person name="Ichikawa N."/>
            <person name="Tasumi E."/>
            <person name="Hiraki A.T."/>
            <person name="Shimizu A."/>
            <person name="Kato Y."/>
            <person name="Nishiko R."/>
            <person name="Mori K."/>
            <person name="Fujita N."/>
            <person name="Imachi H."/>
            <person name="Takai K."/>
        </authorList>
    </citation>
    <scope>NUCLEOTIDE SEQUENCE [LARGE SCALE GENOMIC DNA]</scope>
    <source>
        <strain evidence="9">DSM 17711 / JCM 13418 / NBRC 101707 / SANAE</strain>
    </source>
</reference>
<dbReference type="InterPro" id="IPR001892">
    <property type="entry name" value="Ribosomal_uS13"/>
</dbReference>
<feature type="compositionally biased region" description="Low complexity" evidence="7">
    <location>
        <begin position="19"/>
        <end position="31"/>
    </location>
</feature>
<dbReference type="PANTHER" id="PTHR10871">
    <property type="entry name" value="30S RIBOSOMAL PROTEIN S13/40S RIBOSOMAL PROTEIN S18"/>
    <property type="match status" value="1"/>
</dbReference>
<dbReference type="EMBL" id="AP011532">
    <property type="protein sequence ID" value="BAI62327.1"/>
    <property type="molecule type" value="Genomic_DNA"/>
</dbReference>
<dbReference type="GO" id="GO:0005829">
    <property type="term" value="C:cytosol"/>
    <property type="evidence" value="ECO:0007669"/>
    <property type="project" value="TreeGrafter"/>
</dbReference>
<dbReference type="OrthoDB" id="372127at2157"/>
<feature type="compositionally biased region" description="Basic and acidic residues" evidence="7">
    <location>
        <begin position="36"/>
        <end position="64"/>
    </location>
</feature>
<dbReference type="InterPro" id="IPR019977">
    <property type="entry name" value="Ribosomal_uS13_archaeal"/>
</dbReference>
<feature type="region of interest" description="Disordered" evidence="7">
    <location>
        <begin position="1"/>
        <end position="64"/>
    </location>
</feature>
<dbReference type="AlphaFoldDB" id="D1Z0V5"/>
<dbReference type="InParanoid" id="D1Z0V5"/>
<dbReference type="GO" id="GO:0006412">
    <property type="term" value="P:translation"/>
    <property type="evidence" value="ECO:0007669"/>
    <property type="project" value="UniProtKB-UniRule"/>
</dbReference>
<accession>D1Z0V5</accession>
<feature type="region of interest" description="Disordered" evidence="7">
    <location>
        <begin position="184"/>
        <end position="225"/>
    </location>
</feature>
<evidence type="ECO:0000256" key="2">
    <source>
        <dbReference type="ARBA" id="ARBA00022730"/>
    </source>
</evidence>
<keyword evidence="4 6" id="KW-0689">Ribosomal protein</keyword>
<evidence type="ECO:0000256" key="5">
    <source>
        <dbReference type="ARBA" id="ARBA00023274"/>
    </source>
</evidence>
<dbReference type="NCBIfam" id="TIGR03629">
    <property type="entry name" value="uS13_arch"/>
    <property type="match status" value="1"/>
</dbReference>
<keyword evidence="9" id="KW-1185">Reference proteome</keyword>
<feature type="compositionally biased region" description="Basic and acidic residues" evidence="7">
    <location>
        <begin position="1"/>
        <end position="18"/>
    </location>
</feature>
<keyword evidence="5 6" id="KW-0687">Ribonucleoprotein</keyword>
<evidence type="ECO:0000256" key="7">
    <source>
        <dbReference type="SAM" id="MobiDB-lite"/>
    </source>
</evidence>
<proteinExistence type="inferred from homology"/>
<evidence type="ECO:0000313" key="9">
    <source>
        <dbReference type="Proteomes" id="UP000001882"/>
    </source>
</evidence>
<name>D1Z0V5_METPS</name>
<dbReference type="InterPro" id="IPR018269">
    <property type="entry name" value="Ribosomal_uS13_CS"/>
</dbReference>
<evidence type="ECO:0000256" key="6">
    <source>
        <dbReference type="HAMAP-Rule" id="MF_01315"/>
    </source>
</evidence>
<evidence type="ECO:0000256" key="3">
    <source>
        <dbReference type="ARBA" id="ARBA00022884"/>
    </source>
</evidence>
<protein>
    <recommendedName>
        <fullName evidence="6">Small ribosomal subunit protein uS13</fullName>
    </recommendedName>
</protein>
<dbReference type="HAMAP" id="MF_01315">
    <property type="entry name" value="Ribosomal_uS13"/>
    <property type="match status" value="1"/>
</dbReference>
<dbReference type="STRING" id="304371.MCP_2255"/>
<dbReference type="Gene3D" id="4.10.910.10">
    <property type="entry name" value="30s ribosomal protein s13, domain 2"/>
    <property type="match status" value="1"/>
</dbReference>
<organism evidence="8 9">
    <name type="scientific">Methanocella paludicola (strain DSM 17711 / JCM 13418 / NBRC 101707 / SANAE)</name>
    <dbReference type="NCBI Taxonomy" id="304371"/>
    <lineage>
        <taxon>Archaea</taxon>
        <taxon>Methanobacteriati</taxon>
        <taxon>Methanobacteriota</taxon>
        <taxon>Stenosarchaea group</taxon>
        <taxon>Methanomicrobia</taxon>
        <taxon>Methanocellales</taxon>
        <taxon>Methanocellaceae</taxon>
        <taxon>Methanocella</taxon>
    </lineage>
</organism>
<dbReference type="GO" id="GO:0015935">
    <property type="term" value="C:small ribosomal subunit"/>
    <property type="evidence" value="ECO:0007669"/>
    <property type="project" value="TreeGrafter"/>
</dbReference>
<dbReference type="GO" id="GO:0019843">
    <property type="term" value="F:rRNA binding"/>
    <property type="evidence" value="ECO:0007669"/>
    <property type="project" value="UniProtKB-UniRule"/>
</dbReference>
<dbReference type="PATRIC" id="fig|304371.9.peg.2295"/>
<dbReference type="InterPro" id="IPR027437">
    <property type="entry name" value="Rbsml_uS13_C"/>
</dbReference>
<dbReference type="FunFam" id="1.10.8.50:FF:000001">
    <property type="entry name" value="30S ribosomal protein S13"/>
    <property type="match status" value="1"/>
</dbReference>
<evidence type="ECO:0000313" key="8">
    <source>
        <dbReference type="EMBL" id="BAI62327.1"/>
    </source>
</evidence>
<comment type="function">
    <text evidence="6">Located at the top of the head of the 30S subunit, it contacts several helices of the 16S rRNA. In the 70S ribosome it contacts the 23S rRNA (bridge B1a) and protein L5 of the 50S subunit (bridge B1b), connecting the 2 subunits; these bridges are implicated in subunit movement.</text>
</comment>
<keyword evidence="3 6" id="KW-0694">RNA-binding</keyword>
<dbReference type="Gene3D" id="1.10.8.50">
    <property type="match status" value="1"/>
</dbReference>
<keyword evidence="2 6" id="KW-0699">rRNA-binding</keyword>
<dbReference type="NCBIfam" id="NF003140">
    <property type="entry name" value="PRK04053.1"/>
    <property type="match status" value="1"/>
</dbReference>
<dbReference type="PROSITE" id="PS00646">
    <property type="entry name" value="RIBOSOMAL_S13_1"/>
    <property type="match status" value="1"/>
</dbReference>
<gene>
    <name evidence="8" type="primary">rps13p</name>
    <name evidence="6" type="synonym">rps13</name>
    <name evidence="8" type="ordered locus">MCP_2255</name>
</gene>
<dbReference type="GO" id="GO:0003735">
    <property type="term" value="F:structural constituent of ribosome"/>
    <property type="evidence" value="ECO:0007669"/>
    <property type="project" value="InterPro"/>
</dbReference>
<dbReference type="PROSITE" id="PS50159">
    <property type="entry name" value="RIBOSOMAL_S13_2"/>
    <property type="match status" value="1"/>
</dbReference>
<dbReference type="GeneID" id="8682074"/>
<evidence type="ECO:0000256" key="1">
    <source>
        <dbReference type="ARBA" id="ARBA00008080"/>
    </source>
</evidence>
<comment type="similarity">
    <text evidence="1 6">Belongs to the universal ribosomal protein uS13 family.</text>
</comment>
<dbReference type="FunCoup" id="D1Z0V5">
    <property type="interactions" value="178"/>
</dbReference>
<dbReference type="RefSeq" id="WP_012901001.1">
    <property type="nucleotide sequence ID" value="NC_013665.1"/>
</dbReference>
<reference evidence="8 9" key="1">
    <citation type="journal article" date="2007" name="Appl. Environ. Microbiol.">
        <title>Isolation of key methanogens for global methane emission from rice paddy fields: a novel isolate affiliated with the clone cluster rice cluster I.</title>
        <authorList>
            <person name="Sakai S."/>
            <person name="Imachi H."/>
            <person name="Sekiguchi Y."/>
            <person name="Ohashi A."/>
            <person name="Harada H."/>
            <person name="Kamagata Y."/>
        </authorList>
    </citation>
    <scope>NUCLEOTIDE SEQUENCE [LARGE SCALE GENOMIC DNA]</scope>
    <source>
        <strain evidence="9">DSM 17711 / JCM 13418 / NBRC 101707 / SANAE</strain>
    </source>
</reference>
<dbReference type="Pfam" id="PF00416">
    <property type="entry name" value="Ribosomal_S13"/>
    <property type="match status" value="1"/>
</dbReference>
<feature type="compositionally biased region" description="Low complexity" evidence="7">
    <location>
        <begin position="194"/>
        <end position="206"/>
    </location>
</feature>
<evidence type="ECO:0000256" key="4">
    <source>
        <dbReference type="ARBA" id="ARBA00022980"/>
    </source>
</evidence>
<comment type="subunit">
    <text evidence="6">Part of the 30S ribosomal subunit. Forms a loose heterodimer with protein S19. Forms two bridges to the 50S subunit in the 70S ribosome.</text>
</comment>
<dbReference type="KEGG" id="mpd:MCP_2255"/>
<dbReference type="InterPro" id="IPR010979">
    <property type="entry name" value="Ribosomal_uS13-like_H2TH"/>
</dbReference>
<reference evidence="8 9" key="2">
    <citation type="journal article" date="2008" name="Int. J. Syst. Evol. Microbiol.">
        <title>Methanocella paludicola gen. nov., sp. nov., a methane-producing archaeon, the first isolate of the lineage 'Rice Cluster I', and proposal of the new archaeal order Methanocellales ord. nov.</title>
        <authorList>
            <person name="Sakai S."/>
            <person name="Imachi H."/>
            <person name="Hanada S."/>
            <person name="Ohashi A."/>
            <person name="Harada H."/>
            <person name="Kamagata Y."/>
        </authorList>
    </citation>
    <scope>NUCLEOTIDE SEQUENCE [LARGE SCALE GENOMIC DNA]</scope>
    <source>
        <strain evidence="9">DSM 17711 / JCM 13418 / NBRC 101707 / SANAE</strain>
    </source>
</reference>
<dbReference type="SUPFAM" id="SSF46946">
    <property type="entry name" value="S13-like H2TH domain"/>
    <property type="match status" value="1"/>
</dbReference>
<dbReference type="PANTHER" id="PTHR10871:SF3">
    <property type="entry name" value="SMALL RIBOSOMAL SUBUNIT PROTEIN US13"/>
    <property type="match status" value="1"/>
</dbReference>
<dbReference type="eggNOG" id="arCOG01722">
    <property type="taxonomic scope" value="Archaea"/>
</dbReference>